<accession>A0ABU6S783</accession>
<sequence>MAIKFMCYYSVCLWLDSPLIAQVTVVNTTDSSAENLARAADAETLKDNQLGKLGHGTKEFQWLGSPWTCKKRRKHYQSFKRNGFKISVYDFVYVLAEEGKRLIAYLEDMYEDSRGNRMVVVRWFHKIDEMDWLLSLVHNITKGFGLLRNILAGNHSYAENNLIMMMSNPSM</sequence>
<name>A0ABU6S783_9FABA</name>
<feature type="signal peptide" evidence="1">
    <location>
        <begin position="1"/>
        <end position="21"/>
    </location>
</feature>
<organism evidence="3 4">
    <name type="scientific">Stylosanthes scabra</name>
    <dbReference type="NCBI Taxonomy" id="79078"/>
    <lineage>
        <taxon>Eukaryota</taxon>
        <taxon>Viridiplantae</taxon>
        <taxon>Streptophyta</taxon>
        <taxon>Embryophyta</taxon>
        <taxon>Tracheophyta</taxon>
        <taxon>Spermatophyta</taxon>
        <taxon>Magnoliopsida</taxon>
        <taxon>eudicotyledons</taxon>
        <taxon>Gunneridae</taxon>
        <taxon>Pentapetalae</taxon>
        <taxon>rosids</taxon>
        <taxon>fabids</taxon>
        <taxon>Fabales</taxon>
        <taxon>Fabaceae</taxon>
        <taxon>Papilionoideae</taxon>
        <taxon>50 kb inversion clade</taxon>
        <taxon>dalbergioids sensu lato</taxon>
        <taxon>Dalbergieae</taxon>
        <taxon>Pterocarpus clade</taxon>
        <taxon>Stylosanthes</taxon>
    </lineage>
</organism>
<dbReference type="InterPro" id="IPR043151">
    <property type="entry name" value="BAH_sf"/>
</dbReference>
<evidence type="ECO:0000256" key="1">
    <source>
        <dbReference type="SAM" id="SignalP"/>
    </source>
</evidence>
<comment type="caution">
    <text evidence="3">The sequence shown here is derived from an EMBL/GenBank/DDBJ whole genome shotgun (WGS) entry which is preliminary data.</text>
</comment>
<dbReference type="PROSITE" id="PS51038">
    <property type="entry name" value="BAH"/>
    <property type="match status" value="1"/>
</dbReference>
<evidence type="ECO:0000313" key="4">
    <source>
        <dbReference type="Proteomes" id="UP001341840"/>
    </source>
</evidence>
<proteinExistence type="predicted"/>
<evidence type="ECO:0000259" key="2">
    <source>
        <dbReference type="PROSITE" id="PS51038"/>
    </source>
</evidence>
<reference evidence="3 4" key="1">
    <citation type="journal article" date="2023" name="Plants (Basel)">
        <title>Bridging the Gap: Combining Genomics and Transcriptomics Approaches to Understand Stylosanthes scabra, an Orphan Legume from the Brazilian Caatinga.</title>
        <authorList>
            <person name="Ferreira-Neto J.R.C."/>
            <person name="da Silva M.D."/>
            <person name="Binneck E."/>
            <person name="de Melo N.F."/>
            <person name="da Silva R.H."/>
            <person name="de Melo A.L.T.M."/>
            <person name="Pandolfi V."/>
            <person name="Bustamante F.O."/>
            <person name="Brasileiro-Vidal A.C."/>
            <person name="Benko-Iseppon A.M."/>
        </authorList>
    </citation>
    <scope>NUCLEOTIDE SEQUENCE [LARGE SCALE GENOMIC DNA]</scope>
    <source>
        <tissue evidence="3">Leaves</tissue>
    </source>
</reference>
<evidence type="ECO:0000313" key="3">
    <source>
        <dbReference type="EMBL" id="MED6131983.1"/>
    </source>
</evidence>
<feature type="domain" description="BAH" evidence="2">
    <location>
        <begin position="84"/>
        <end position="171"/>
    </location>
</feature>
<feature type="chain" id="PRO_5045412375" description="BAH domain-containing protein" evidence="1">
    <location>
        <begin position="22"/>
        <end position="171"/>
    </location>
</feature>
<keyword evidence="1" id="KW-0732">Signal</keyword>
<dbReference type="PANTHER" id="PTHR47073">
    <property type="entry name" value="PROTEIN ANTI-SILENCING 1"/>
    <property type="match status" value="1"/>
</dbReference>
<keyword evidence="4" id="KW-1185">Reference proteome</keyword>
<dbReference type="EMBL" id="JASCZI010060456">
    <property type="protein sequence ID" value="MED6131983.1"/>
    <property type="molecule type" value="Genomic_DNA"/>
</dbReference>
<dbReference type="PANTHER" id="PTHR47073:SF2">
    <property type="entry name" value="PROTEIN ANTI-SILENCING 1"/>
    <property type="match status" value="1"/>
</dbReference>
<protein>
    <recommendedName>
        <fullName evidence="2">BAH domain-containing protein</fullName>
    </recommendedName>
</protein>
<dbReference type="Gene3D" id="2.30.30.490">
    <property type="match status" value="1"/>
</dbReference>
<dbReference type="InterPro" id="IPR001025">
    <property type="entry name" value="BAH_dom"/>
</dbReference>
<gene>
    <name evidence="3" type="ORF">PIB30_015134</name>
</gene>
<dbReference type="Proteomes" id="UP001341840">
    <property type="component" value="Unassembled WGS sequence"/>
</dbReference>